<dbReference type="KEGG" id="ahz:APS56_12690"/>
<accession>A0A0P0DCR2</accession>
<sequence>MAPKLKIENSSVLMKFGTFIWEVSKGVINLTSSIFRFRLFVLQESKNRVIPIKTKQIFFILISSL</sequence>
<organism evidence="1 2">
    <name type="scientific">Pseudalgibacter alginicilyticus</name>
    <dbReference type="NCBI Taxonomy" id="1736674"/>
    <lineage>
        <taxon>Bacteria</taxon>
        <taxon>Pseudomonadati</taxon>
        <taxon>Bacteroidota</taxon>
        <taxon>Flavobacteriia</taxon>
        <taxon>Flavobacteriales</taxon>
        <taxon>Flavobacteriaceae</taxon>
        <taxon>Pseudalgibacter</taxon>
    </lineage>
</organism>
<proteinExistence type="predicted"/>
<reference evidence="1 2" key="1">
    <citation type="submission" date="2015-10" db="EMBL/GenBank/DDBJ databases">
        <authorList>
            <person name="Gilbert D.G."/>
        </authorList>
    </citation>
    <scope>NUCLEOTIDE SEQUENCE [LARGE SCALE GENOMIC DNA]</scope>
    <source>
        <strain evidence="2">HZ-22</strain>
    </source>
</reference>
<protein>
    <submittedName>
        <fullName evidence="1">Uncharacterized protein</fullName>
    </submittedName>
</protein>
<dbReference type="AlphaFoldDB" id="A0A0P0DCR2"/>
<evidence type="ECO:0000313" key="2">
    <source>
        <dbReference type="Proteomes" id="UP000057981"/>
    </source>
</evidence>
<keyword evidence="2" id="KW-1185">Reference proteome</keyword>
<name>A0A0P0DCR2_9FLAO</name>
<gene>
    <name evidence="1" type="ORF">APS56_12690</name>
</gene>
<dbReference type="Proteomes" id="UP000057981">
    <property type="component" value="Chromosome"/>
</dbReference>
<dbReference type="EMBL" id="CP012898">
    <property type="protein sequence ID" value="ALJ05935.1"/>
    <property type="molecule type" value="Genomic_DNA"/>
</dbReference>
<evidence type="ECO:0000313" key="1">
    <source>
        <dbReference type="EMBL" id="ALJ05935.1"/>
    </source>
</evidence>